<evidence type="ECO:0000256" key="1">
    <source>
        <dbReference type="ARBA" id="ARBA00022448"/>
    </source>
</evidence>
<keyword evidence="2" id="KW-0547">Nucleotide-binding</keyword>
<dbReference type="Gene3D" id="3.40.50.300">
    <property type="entry name" value="P-loop containing nucleotide triphosphate hydrolases"/>
    <property type="match status" value="1"/>
</dbReference>
<evidence type="ECO:0000313" key="6">
    <source>
        <dbReference type="Proteomes" id="UP000287609"/>
    </source>
</evidence>
<dbReference type="InterPro" id="IPR015854">
    <property type="entry name" value="ABC_transpr_LolD-like"/>
</dbReference>
<dbReference type="GO" id="GO:0005886">
    <property type="term" value="C:plasma membrane"/>
    <property type="evidence" value="ECO:0007669"/>
    <property type="project" value="TreeGrafter"/>
</dbReference>
<dbReference type="InterPro" id="IPR017871">
    <property type="entry name" value="ABC_transporter-like_CS"/>
</dbReference>
<dbReference type="InterPro" id="IPR027417">
    <property type="entry name" value="P-loop_NTPase"/>
</dbReference>
<feature type="domain" description="ABC transporter" evidence="4">
    <location>
        <begin position="14"/>
        <end position="250"/>
    </location>
</feature>
<dbReference type="EMBL" id="QXGM01000001">
    <property type="protein sequence ID" value="RSX55818.1"/>
    <property type="molecule type" value="Genomic_DNA"/>
</dbReference>
<dbReference type="PANTHER" id="PTHR24220">
    <property type="entry name" value="IMPORT ATP-BINDING PROTEIN"/>
    <property type="match status" value="1"/>
</dbReference>
<evidence type="ECO:0000256" key="2">
    <source>
        <dbReference type="ARBA" id="ARBA00022741"/>
    </source>
</evidence>
<keyword evidence="6" id="KW-1185">Reference proteome</keyword>
<dbReference type="GO" id="GO:0016887">
    <property type="term" value="F:ATP hydrolysis activity"/>
    <property type="evidence" value="ECO:0007669"/>
    <property type="project" value="InterPro"/>
</dbReference>
<dbReference type="SUPFAM" id="SSF52540">
    <property type="entry name" value="P-loop containing nucleoside triphosphate hydrolases"/>
    <property type="match status" value="1"/>
</dbReference>
<protein>
    <submittedName>
        <fullName evidence="5">ABC transporter, ATP-binding protein</fullName>
    </submittedName>
</protein>
<dbReference type="InterPro" id="IPR017911">
    <property type="entry name" value="MacB-like_ATP-bd"/>
</dbReference>
<dbReference type="PROSITE" id="PS50893">
    <property type="entry name" value="ABC_TRANSPORTER_2"/>
    <property type="match status" value="1"/>
</dbReference>
<proteinExistence type="predicted"/>
<organism evidence="5 6">
    <name type="scientific">Bifidobacterium dolichotidis</name>
    <dbReference type="NCBI Taxonomy" id="2306976"/>
    <lineage>
        <taxon>Bacteria</taxon>
        <taxon>Bacillati</taxon>
        <taxon>Actinomycetota</taxon>
        <taxon>Actinomycetes</taxon>
        <taxon>Bifidobacteriales</taxon>
        <taxon>Bifidobacteriaceae</taxon>
        <taxon>Bifidobacterium</taxon>
    </lineage>
</organism>
<dbReference type="GO" id="GO:0098796">
    <property type="term" value="C:membrane protein complex"/>
    <property type="evidence" value="ECO:0007669"/>
    <property type="project" value="UniProtKB-ARBA"/>
</dbReference>
<dbReference type="PROSITE" id="PS00211">
    <property type="entry name" value="ABC_TRANSPORTER_1"/>
    <property type="match status" value="1"/>
</dbReference>
<dbReference type="PANTHER" id="PTHR24220:SF685">
    <property type="entry name" value="ABC TRANSPORTER RELATED"/>
    <property type="match status" value="1"/>
</dbReference>
<keyword evidence="3 5" id="KW-0067">ATP-binding</keyword>
<dbReference type="InterPro" id="IPR003593">
    <property type="entry name" value="AAA+_ATPase"/>
</dbReference>
<keyword evidence="1" id="KW-0813">Transport</keyword>
<dbReference type="SMART" id="SM00382">
    <property type="entry name" value="AAA"/>
    <property type="match status" value="1"/>
</dbReference>
<dbReference type="InterPro" id="IPR003439">
    <property type="entry name" value="ABC_transporter-like_ATP-bd"/>
</dbReference>
<dbReference type="RefSeq" id="WP_241218824.1">
    <property type="nucleotide sequence ID" value="NZ_QXGM01000001.1"/>
</dbReference>
<evidence type="ECO:0000256" key="3">
    <source>
        <dbReference type="ARBA" id="ARBA00022840"/>
    </source>
</evidence>
<dbReference type="GO" id="GO:0005524">
    <property type="term" value="F:ATP binding"/>
    <property type="evidence" value="ECO:0007669"/>
    <property type="project" value="UniProtKB-KW"/>
</dbReference>
<evidence type="ECO:0000259" key="4">
    <source>
        <dbReference type="PROSITE" id="PS50893"/>
    </source>
</evidence>
<gene>
    <name evidence="5" type="ORF">D2E26_0381</name>
</gene>
<dbReference type="CDD" id="cd03255">
    <property type="entry name" value="ABC_MJ0796_LolCDE_FtsE"/>
    <property type="match status" value="1"/>
</dbReference>
<reference evidence="5 6" key="1">
    <citation type="submission" date="2018-09" db="EMBL/GenBank/DDBJ databases">
        <title>Characterization of the phylogenetic diversity of five novel species belonging to the genus Bifidobacterium.</title>
        <authorList>
            <person name="Lugli G.A."/>
            <person name="Duranti S."/>
            <person name="Milani C."/>
        </authorList>
    </citation>
    <scope>NUCLEOTIDE SEQUENCE [LARGE SCALE GENOMIC DNA]</scope>
    <source>
        <strain evidence="5 6">2036B</strain>
    </source>
</reference>
<comment type="caution">
    <text evidence="5">The sequence shown here is derived from an EMBL/GenBank/DDBJ whole genome shotgun (WGS) entry which is preliminary data.</text>
</comment>
<sequence>MNAEQAMQQTSPVIEAVNLCKTYGEGESAVQALNNVNVSFERGQFTSIMGPSGSGKSTLMHLLSGLDSVTSGHVLFRGLDLTQLNDVSLTLLRRQQIGFVFQNFNLLPMFTAEQNILMPLSLAGKKPDRDWFQLLVKTLGIASRLSHRPAELSGGQQQRVAIARALITKPDVVFADEPTGALDTASSREVLNFMRRSVDELGRTIIMVTHDANAAAWTDRALVMVDGQILTDVPRPTAELMNDQLTTVRR</sequence>
<dbReference type="Pfam" id="PF00005">
    <property type="entry name" value="ABC_tran"/>
    <property type="match status" value="1"/>
</dbReference>
<dbReference type="GO" id="GO:0022857">
    <property type="term" value="F:transmembrane transporter activity"/>
    <property type="evidence" value="ECO:0007669"/>
    <property type="project" value="TreeGrafter"/>
</dbReference>
<dbReference type="FunFam" id="3.40.50.300:FF:000032">
    <property type="entry name" value="Export ABC transporter ATP-binding protein"/>
    <property type="match status" value="1"/>
</dbReference>
<evidence type="ECO:0000313" key="5">
    <source>
        <dbReference type="EMBL" id="RSX55818.1"/>
    </source>
</evidence>
<accession>A0A430FSH0</accession>
<name>A0A430FSH0_9BIFI</name>
<dbReference type="Proteomes" id="UP000287609">
    <property type="component" value="Unassembled WGS sequence"/>
</dbReference>
<dbReference type="AlphaFoldDB" id="A0A430FSH0"/>